<feature type="compositionally biased region" description="Basic and acidic residues" evidence="9">
    <location>
        <begin position="196"/>
        <end position="209"/>
    </location>
</feature>
<dbReference type="Proteomes" id="UP001274830">
    <property type="component" value="Unassembled WGS sequence"/>
</dbReference>
<sequence>MSSRARYHVIHPKRYWDESTTWKNWNKLTAADIHHTLRTEPGFEGQNVFFYGNNPIQFVRVVGLLVDLEQRGRYTILSIDDSSGACVDVKIERRHVKAGDEAEYPTNTTIDNVHVKIELALPTLFLNAKPVDMGTVLEVKGTVSVFRNTRQIDLARLFRVKDTNAEAAAWIKTAQWKMDALSQAWILSNEQRRRVDEKVREAERQERERTRKRREWRAKRGDKRRDHEEKKEAKRKRSEVQYNTGALYGSHLLPHPWD</sequence>
<keyword evidence="4" id="KW-0158">Chromosome</keyword>
<dbReference type="SUPFAM" id="SSF50249">
    <property type="entry name" value="Nucleic acid-binding proteins"/>
    <property type="match status" value="1"/>
</dbReference>
<dbReference type="GO" id="GO:0005634">
    <property type="term" value="C:nucleus"/>
    <property type="evidence" value="ECO:0007669"/>
    <property type="project" value="UniProtKB-SubCell"/>
</dbReference>
<evidence type="ECO:0000256" key="5">
    <source>
        <dbReference type="ARBA" id="ARBA00022895"/>
    </source>
</evidence>
<dbReference type="InterPro" id="IPR018856">
    <property type="entry name" value="Stn1_N"/>
</dbReference>
<evidence type="ECO:0000256" key="3">
    <source>
        <dbReference type="ARBA" id="ARBA00017411"/>
    </source>
</evidence>
<evidence type="ECO:0000256" key="2">
    <source>
        <dbReference type="ARBA" id="ARBA00004574"/>
    </source>
</evidence>
<accession>A0AAE0WQC2</accession>
<dbReference type="Pfam" id="PF10451">
    <property type="entry name" value="Stn1"/>
    <property type="match status" value="1"/>
</dbReference>
<dbReference type="InterPro" id="IPR040260">
    <property type="entry name" value="RFA2-like"/>
</dbReference>
<gene>
    <name evidence="11" type="ORF">LTR78_004056</name>
</gene>
<keyword evidence="6" id="KW-0238">DNA-binding</keyword>
<evidence type="ECO:0000256" key="4">
    <source>
        <dbReference type="ARBA" id="ARBA00022454"/>
    </source>
</evidence>
<organism evidence="11 12">
    <name type="scientific">Recurvomyces mirabilis</name>
    <dbReference type="NCBI Taxonomy" id="574656"/>
    <lineage>
        <taxon>Eukaryota</taxon>
        <taxon>Fungi</taxon>
        <taxon>Dikarya</taxon>
        <taxon>Ascomycota</taxon>
        <taxon>Pezizomycotina</taxon>
        <taxon>Dothideomycetes</taxon>
        <taxon>Dothideomycetidae</taxon>
        <taxon>Mycosphaerellales</taxon>
        <taxon>Teratosphaeriaceae</taxon>
        <taxon>Recurvomyces</taxon>
    </lineage>
</organism>
<dbReference type="InterPro" id="IPR012340">
    <property type="entry name" value="NA-bd_OB-fold"/>
</dbReference>
<evidence type="ECO:0000313" key="11">
    <source>
        <dbReference type="EMBL" id="KAK3675864.1"/>
    </source>
</evidence>
<reference evidence="11" key="1">
    <citation type="submission" date="2023-07" db="EMBL/GenBank/DDBJ databases">
        <title>Black Yeasts Isolated from many extreme environments.</title>
        <authorList>
            <person name="Coleine C."/>
            <person name="Stajich J.E."/>
            <person name="Selbmann L."/>
        </authorList>
    </citation>
    <scope>NUCLEOTIDE SEQUENCE</scope>
    <source>
        <strain evidence="11">CCFEE 5485</strain>
    </source>
</reference>
<comment type="subcellular location">
    <subcellularLocation>
        <location evidence="2">Chromosome</location>
        <location evidence="2">Telomere</location>
    </subcellularLocation>
    <subcellularLocation>
        <location evidence="1">Nucleus</location>
    </subcellularLocation>
</comment>
<evidence type="ECO:0000256" key="8">
    <source>
        <dbReference type="ARBA" id="ARBA00030039"/>
    </source>
</evidence>
<proteinExistence type="predicted"/>
<name>A0AAE0WQC2_9PEZI</name>
<keyword evidence="5" id="KW-0779">Telomere</keyword>
<dbReference type="GO" id="GO:0003677">
    <property type="term" value="F:DNA binding"/>
    <property type="evidence" value="ECO:0007669"/>
    <property type="project" value="UniProtKB-KW"/>
</dbReference>
<evidence type="ECO:0000256" key="7">
    <source>
        <dbReference type="ARBA" id="ARBA00023242"/>
    </source>
</evidence>
<feature type="compositionally biased region" description="Basic residues" evidence="9">
    <location>
        <begin position="210"/>
        <end position="222"/>
    </location>
</feature>
<evidence type="ECO:0000256" key="9">
    <source>
        <dbReference type="SAM" id="MobiDB-lite"/>
    </source>
</evidence>
<evidence type="ECO:0000259" key="10">
    <source>
        <dbReference type="Pfam" id="PF10451"/>
    </source>
</evidence>
<comment type="caution">
    <text evidence="11">The sequence shown here is derived from an EMBL/GenBank/DDBJ whole genome shotgun (WGS) entry which is preliminary data.</text>
</comment>
<evidence type="ECO:0000256" key="1">
    <source>
        <dbReference type="ARBA" id="ARBA00004123"/>
    </source>
</evidence>
<dbReference type="Gene3D" id="2.40.50.140">
    <property type="entry name" value="Nucleic acid-binding proteins"/>
    <property type="match status" value="1"/>
</dbReference>
<dbReference type="PANTHER" id="PTHR13989:SF33">
    <property type="entry name" value="CST COMPLEX SUBUNIT STN1"/>
    <property type="match status" value="1"/>
</dbReference>
<dbReference type="AlphaFoldDB" id="A0AAE0WQC2"/>
<dbReference type="EMBL" id="JAUTXT010000012">
    <property type="protein sequence ID" value="KAK3675864.1"/>
    <property type="molecule type" value="Genomic_DNA"/>
</dbReference>
<dbReference type="GO" id="GO:0000781">
    <property type="term" value="C:chromosome, telomeric region"/>
    <property type="evidence" value="ECO:0007669"/>
    <property type="project" value="UniProtKB-SubCell"/>
</dbReference>
<keyword evidence="7" id="KW-0539">Nucleus</keyword>
<feature type="compositionally biased region" description="Basic and acidic residues" evidence="9">
    <location>
        <begin position="223"/>
        <end position="232"/>
    </location>
</feature>
<evidence type="ECO:0000313" key="12">
    <source>
        <dbReference type="Proteomes" id="UP001274830"/>
    </source>
</evidence>
<keyword evidence="12" id="KW-1185">Reference proteome</keyword>
<dbReference type="PANTHER" id="PTHR13989">
    <property type="entry name" value="REPLICATION PROTEIN A-RELATED"/>
    <property type="match status" value="1"/>
</dbReference>
<evidence type="ECO:0000256" key="6">
    <source>
        <dbReference type="ARBA" id="ARBA00023125"/>
    </source>
</evidence>
<feature type="domain" description="CST complex subunit Stn1 N-terminal" evidence="10">
    <location>
        <begin position="46"/>
        <end position="94"/>
    </location>
</feature>
<feature type="region of interest" description="Disordered" evidence="9">
    <location>
        <begin position="196"/>
        <end position="245"/>
    </location>
</feature>
<protein>
    <recommendedName>
        <fullName evidence="3">CST complex subunit STN1</fullName>
    </recommendedName>
    <alternativeName>
        <fullName evidence="8">Suppressor of cdc thirteen homolog</fullName>
    </alternativeName>
</protein>